<sequence>MPGQTGMDYQRLKSGRDKHVPPEKPDLTNRSLRRLDM</sequence>
<reference evidence="2 3" key="1">
    <citation type="journal article" name="Front. Microbiol.">
        <title>Sugar Metabolism of the First Thermophilic Planctomycete Thermogutta terrifontis: Comparative Genomic and Transcriptomic Approaches.</title>
        <authorList>
            <person name="Elcheninov A.G."/>
            <person name="Menzel P."/>
            <person name="Gudbergsdottir S.R."/>
            <person name="Slesarev A.I."/>
            <person name="Kadnikov V.V."/>
            <person name="Krogh A."/>
            <person name="Bonch-Osmolovskaya E.A."/>
            <person name="Peng X."/>
            <person name="Kublanov I.V."/>
        </authorList>
    </citation>
    <scope>NUCLEOTIDE SEQUENCE [LARGE SCALE GENOMIC DNA]</scope>
    <source>
        <strain evidence="2 3">R1</strain>
    </source>
</reference>
<evidence type="ECO:0000313" key="3">
    <source>
        <dbReference type="Proteomes" id="UP000215086"/>
    </source>
</evidence>
<dbReference type="AlphaFoldDB" id="A0A286RB97"/>
<dbReference type="EMBL" id="CP018477">
    <property type="protein sequence ID" value="ASV73232.1"/>
    <property type="molecule type" value="Genomic_DNA"/>
</dbReference>
<protein>
    <submittedName>
        <fullName evidence="2">Uncharacterized protein</fullName>
    </submittedName>
</protein>
<name>A0A286RB97_9BACT</name>
<evidence type="ECO:0000256" key="1">
    <source>
        <dbReference type="SAM" id="MobiDB-lite"/>
    </source>
</evidence>
<organism evidence="2 3">
    <name type="scientific">Thermogutta terrifontis</name>
    <dbReference type="NCBI Taxonomy" id="1331910"/>
    <lineage>
        <taxon>Bacteria</taxon>
        <taxon>Pseudomonadati</taxon>
        <taxon>Planctomycetota</taxon>
        <taxon>Planctomycetia</taxon>
        <taxon>Pirellulales</taxon>
        <taxon>Thermoguttaceae</taxon>
        <taxon>Thermogutta</taxon>
    </lineage>
</organism>
<feature type="region of interest" description="Disordered" evidence="1">
    <location>
        <begin position="1"/>
        <end position="37"/>
    </location>
</feature>
<keyword evidence="3" id="KW-1185">Reference proteome</keyword>
<evidence type="ECO:0000313" key="2">
    <source>
        <dbReference type="EMBL" id="ASV73232.1"/>
    </source>
</evidence>
<dbReference type="KEGG" id="ttf:THTE_0630"/>
<gene>
    <name evidence="2" type="ORF">THTE_0630</name>
</gene>
<accession>A0A286RB97</accession>
<proteinExistence type="predicted"/>
<dbReference type="Proteomes" id="UP000215086">
    <property type="component" value="Chromosome"/>
</dbReference>
<feature type="compositionally biased region" description="Basic and acidic residues" evidence="1">
    <location>
        <begin position="10"/>
        <end position="37"/>
    </location>
</feature>